<feature type="signal peptide" evidence="7">
    <location>
        <begin position="1"/>
        <end position="23"/>
    </location>
</feature>
<dbReference type="Proteomes" id="UP000001542">
    <property type="component" value="Unassembled WGS sequence"/>
</dbReference>
<feature type="region of interest" description="Disordered" evidence="5">
    <location>
        <begin position="439"/>
        <end position="458"/>
    </location>
</feature>
<dbReference type="CDD" id="cd24003">
    <property type="entry name" value="ASKHA_NBD_GDA1_CD39_NTPase"/>
    <property type="match status" value="1"/>
</dbReference>
<evidence type="ECO:0000256" key="5">
    <source>
        <dbReference type="SAM" id="MobiDB-lite"/>
    </source>
</evidence>
<keyword evidence="6" id="KW-0812">Transmembrane</keyword>
<dbReference type="OrthoDB" id="6372431at2759"/>
<dbReference type="Gene3D" id="3.30.420.40">
    <property type="match status" value="1"/>
</dbReference>
<dbReference type="OMA" id="NWIPETE"/>
<keyword evidence="2" id="KW-0378">Hydrolase</keyword>
<dbReference type="Gene3D" id="3.30.420.150">
    <property type="entry name" value="Exopolyphosphatase. Domain 2"/>
    <property type="match status" value="1"/>
</dbReference>
<dbReference type="GO" id="GO:0016020">
    <property type="term" value="C:membrane"/>
    <property type="evidence" value="ECO:0000318"/>
    <property type="project" value="GO_Central"/>
</dbReference>
<evidence type="ECO:0000256" key="1">
    <source>
        <dbReference type="ARBA" id="ARBA00009283"/>
    </source>
</evidence>
<dbReference type="PANTHER" id="PTHR11782">
    <property type="entry name" value="ADENOSINE/GUANOSINE DIPHOSPHATASE"/>
    <property type="match status" value="1"/>
</dbReference>
<evidence type="ECO:0000256" key="7">
    <source>
        <dbReference type="SAM" id="SignalP"/>
    </source>
</evidence>
<sequence>MILIYPLLAVATKVLIFDAGSSGTRVYLYQYKDSRDPSTYEAVLDEKGQQYNYKAQIKLSDVAKNESIMDDIYTELLTNKANNWIPETERPDVPLMIYATAGMRLLSKEDQTKVLKIAYTKAKNNFKYKINEKYFRVIEGYEEGIYAWISVNKLRNAIGTEEKTLPILEIGGASVQFASQVNGKIGSYLNSFVKKIRIGKEYYNVFAYSWLGFGSDVSGNTVNWKAYNDSSKTPCTIKGKNYSVKTSDGKIEVPGNPDFDKCYNYFSDQILKKDSKENCGGFECIFKDERENKCVPLPEKFDKLYGLGVLNYEAGYFKLKTFDLNTFKNESFKFGNYSAAEAESIFQGNPFLSSFYSQQLLIINFLSRGFGSFIDSVTINAQRKINNAEPQWTLGAVLEAGSAASIGLQWYFILLIVLAIIIIIVVIIIIIVCCACKKDKSHPSDNDENEDSGSGVNV</sequence>
<dbReference type="KEGG" id="tva:4773000"/>
<reference evidence="8" key="1">
    <citation type="submission" date="2006-10" db="EMBL/GenBank/DDBJ databases">
        <authorList>
            <person name="Amadeo P."/>
            <person name="Zhao Q."/>
            <person name="Wortman J."/>
            <person name="Fraser-Liggett C."/>
            <person name="Carlton J."/>
        </authorList>
    </citation>
    <scope>NUCLEOTIDE SEQUENCE</scope>
    <source>
        <strain evidence="8">G3</strain>
    </source>
</reference>
<evidence type="ECO:0000256" key="6">
    <source>
        <dbReference type="SAM" id="Phobius"/>
    </source>
</evidence>
<keyword evidence="6" id="KW-1133">Transmembrane helix</keyword>
<evidence type="ECO:0000256" key="2">
    <source>
        <dbReference type="ARBA" id="ARBA00022801"/>
    </source>
</evidence>
<comment type="similarity">
    <text evidence="1">Belongs to the GDA1/CD39 NTPase family.</text>
</comment>
<keyword evidence="7" id="KW-0732">Signal</keyword>
<feature type="binding site" evidence="4">
    <location>
        <begin position="172"/>
        <end position="176"/>
    </location>
    <ligand>
        <name>ATP</name>
        <dbReference type="ChEBI" id="CHEBI:30616"/>
    </ligand>
</feature>
<dbReference type="eggNOG" id="KOG1386">
    <property type="taxonomic scope" value="Eukaryota"/>
</dbReference>
<dbReference type="EMBL" id="DS113262">
    <property type="protein sequence ID" value="EAY15001.1"/>
    <property type="molecule type" value="Genomic_DNA"/>
</dbReference>
<evidence type="ECO:0000256" key="4">
    <source>
        <dbReference type="PIRSR" id="PIRSR600407-2"/>
    </source>
</evidence>
<dbReference type="VEuPathDB" id="TrichDB:TVAG_397320"/>
<name>A2DXB9_TRIV3</name>
<evidence type="ECO:0000313" key="8">
    <source>
        <dbReference type="EMBL" id="EAY15001.1"/>
    </source>
</evidence>
<keyword evidence="9" id="KW-1185">Reference proteome</keyword>
<evidence type="ECO:0000256" key="3">
    <source>
        <dbReference type="PIRSR" id="PIRSR600407-1"/>
    </source>
</evidence>
<dbReference type="RefSeq" id="XP_001327224.1">
    <property type="nucleotide sequence ID" value="XM_001327189.1"/>
</dbReference>
<dbReference type="GO" id="GO:0017110">
    <property type="term" value="F:nucleoside diphosphate phosphatase activity"/>
    <property type="evidence" value="ECO:0000318"/>
    <property type="project" value="GO_Central"/>
</dbReference>
<dbReference type="GO" id="GO:0009134">
    <property type="term" value="P:nucleoside diphosphate catabolic process"/>
    <property type="evidence" value="ECO:0000318"/>
    <property type="project" value="GO_Central"/>
</dbReference>
<dbReference type="PANTHER" id="PTHR11782:SF83">
    <property type="entry name" value="GUANOSINE-DIPHOSPHATASE"/>
    <property type="match status" value="1"/>
</dbReference>
<protein>
    <submittedName>
        <fullName evidence="8">Uncharacterized protein</fullName>
    </submittedName>
</protein>
<keyword evidence="6" id="KW-0472">Membrane</keyword>
<feature type="active site" description="Proton acceptor" evidence="3">
    <location>
        <position position="143"/>
    </location>
</feature>
<feature type="chain" id="PRO_5002643027" evidence="7">
    <location>
        <begin position="24"/>
        <end position="458"/>
    </location>
</feature>
<dbReference type="Pfam" id="PF01150">
    <property type="entry name" value="GDA1_CD39"/>
    <property type="match status" value="1"/>
</dbReference>
<proteinExistence type="inferred from homology"/>
<evidence type="ECO:0000313" key="9">
    <source>
        <dbReference type="Proteomes" id="UP000001542"/>
    </source>
</evidence>
<keyword evidence="4" id="KW-0547">Nucleotide-binding</keyword>
<dbReference type="VEuPathDB" id="TrichDB:TVAGG3_0672760"/>
<gene>
    <name evidence="8" type="ORF">TVAG_397320</name>
</gene>
<accession>A2DXB9</accession>
<dbReference type="GO" id="GO:0005524">
    <property type="term" value="F:ATP binding"/>
    <property type="evidence" value="ECO:0007669"/>
    <property type="project" value="UniProtKB-KW"/>
</dbReference>
<feature type="transmembrane region" description="Helical" evidence="6">
    <location>
        <begin position="410"/>
        <end position="436"/>
    </location>
</feature>
<keyword evidence="4" id="KW-0067">ATP-binding</keyword>
<organism evidence="8 9">
    <name type="scientific">Trichomonas vaginalis (strain ATCC PRA-98 / G3)</name>
    <dbReference type="NCBI Taxonomy" id="412133"/>
    <lineage>
        <taxon>Eukaryota</taxon>
        <taxon>Metamonada</taxon>
        <taxon>Parabasalia</taxon>
        <taxon>Trichomonadida</taxon>
        <taxon>Trichomonadidae</taxon>
        <taxon>Trichomonas</taxon>
    </lineage>
</organism>
<dbReference type="AlphaFoldDB" id="A2DXB9"/>
<dbReference type="InterPro" id="IPR000407">
    <property type="entry name" value="GDA1_CD39_NTPase"/>
</dbReference>
<dbReference type="STRING" id="5722.A2DXB9"/>
<dbReference type="SMR" id="A2DXB9"/>
<reference evidence="8" key="2">
    <citation type="journal article" date="2007" name="Science">
        <title>Draft genome sequence of the sexually transmitted pathogen Trichomonas vaginalis.</title>
        <authorList>
            <person name="Carlton J.M."/>
            <person name="Hirt R.P."/>
            <person name="Silva J.C."/>
            <person name="Delcher A.L."/>
            <person name="Schatz M."/>
            <person name="Zhao Q."/>
            <person name="Wortman J.R."/>
            <person name="Bidwell S.L."/>
            <person name="Alsmark U.C.M."/>
            <person name="Besteiro S."/>
            <person name="Sicheritz-Ponten T."/>
            <person name="Noel C.J."/>
            <person name="Dacks J.B."/>
            <person name="Foster P.G."/>
            <person name="Simillion C."/>
            <person name="Van de Peer Y."/>
            <person name="Miranda-Saavedra D."/>
            <person name="Barton G.J."/>
            <person name="Westrop G.D."/>
            <person name="Mueller S."/>
            <person name="Dessi D."/>
            <person name="Fiori P.L."/>
            <person name="Ren Q."/>
            <person name="Paulsen I."/>
            <person name="Zhang H."/>
            <person name="Bastida-Corcuera F.D."/>
            <person name="Simoes-Barbosa A."/>
            <person name="Brown M.T."/>
            <person name="Hayes R.D."/>
            <person name="Mukherjee M."/>
            <person name="Okumura C.Y."/>
            <person name="Schneider R."/>
            <person name="Smith A.J."/>
            <person name="Vanacova S."/>
            <person name="Villalvazo M."/>
            <person name="Haas B.J."/>
            <person name="Pertea M."/>
            <person name="Feldblyum T.V."/>
            <person name="Utterback T.R."/>
            <person name="Shu C.L."/>
            <person name="Osoegawa K."/>
            <person name="de Jong P.J."/>
            <person name="Hrdy I."/>
            <person name="Horvathova L."/>
            <person name="Zubacova Z."/>
            <person name="Dolezal P."/>
            <person name="Malik S.B."/>
            <person name="Logsdon J.M. Jr."/>
            <person name="Henze K."/>
            <person name="Gupta A."/>
            <person name="Wang C.C."/>
            <person name="Dunne R.L."/>
            <person name="Upcroft J.A."/>
            <person name="Upcroft P."/>
            <person name="White O."/>
            <person name="Salzberg S.L."/>
            <person name="Tang P."/>
            <person name="Chiu C.-H."/>
            <person name="Lee Y.-S."/>
            <person name="Embley T.M."/>
            <person name="Coombs G.H."/>
            <person name="Mottram J.C."/>
            <person name="Tachezy J."/>
            <person name="Fraser-Liggett C.M."/>
            <person name="Johnson P.J."/>
        </authorList>
    </citation>
    <scope>NUCLEOTIDE SEQUENCE [LARGE SCALE GENOMIC DNA]</scope>
    <source>
        <strain evidence="8">G3</strain>
    </source>
</reference>
<dbReference type="InParanoid" id="A2DXB9"/>